<keyword evidence="3" id="KW-1185">Reference proteome</keyword>
<organism evidence="2 3">
    <name type="scientific">Elaphomyces granulatus</name>
    <dbReference type="NCBI Taxonomy" id="519963"/>
    <lineage>
        <taxon>Eukaryota</taxon>
        <taxon>Fungi</taxon>
        <taxon>Dikarya</taxon>
        <taxon>Ascomycota</taxon>
        <taxon>Pezizomycotina</taxon>
        <taxon>Eurotiomycetes</taxon>
        <taxon>Eurotiomycetidae</taxon>
        <taxon>Eurotiales</taxon>
        <taxon>Elaphomycetaceae</taxon>
        <taxon>Elaphomyces</taxon>
    </lineage>
</organism>
<feature type="region of interest" description="Disordered" evidence="1">
    <location>
        <begin position="16"/>
        <end position="44"/>
    </location>
</feature>
<dbReference type="OrthoDB" id="3549294at2759"/>
<name>A0A232LRQ5_9EURO</name>
<sequence>MSCKSSKVHKHFIDFNDQPGNIEQTGYSDEETTNDEDEVWSPGDGICPPTSQFNRVCRTSYNAWTSAVSQNGVLDPFRIHSFLDLLQDVPPFFHDFLENIDLRGRCNSELLLRSSLQLGTTEDSSCDRDWKTIEYFQCLGFPRPMTYRETATSPPELAPGRSGYLTSITLAWSYVLSSRWVEILQLADKKSSLTHDRGEHLTTNFWALVIQSRWSAQVEYDTGTFYAPWMLRKANHEVEKSHNMIQVTPSSSSAFDILVEFCVSENLEEEFFTGLVAVLMLTLLETRPLTLAAPIMISGSKPSTRRHAKFERLFKSIDKCMSISSLRGALDSLICSAFFDPEVPCNLLGAVSLGIKEALISAEDNYRTLVNAITERRPHLALLWRGGLCTGQAVTLLNIAMKDLAPICLVTALWTNTIQSFLQVSYDPSGPEETSISRSREFSTSYFCRPEAWIPPFGSTSTHNLSFDVRQHYNHNHRPLWWRSYWLLRSGERVSASSQKWITHIPIHPLQDAQSDGLQHQYQQIQLHPDERQKIADAQSLSATSRLFNWHREYDDGLWLDDGTTHDIEVIRKLQRHPWIIDQWDDGGNDSPLGEKNSSTLDRESILEWRAKVENCGQGE</sequence>
<evidence type="ECO:0000313" key="2">
    <source>
        <dbReference type="EMBL" id="OXV06845.1"/>
    </source>
</evidence>
<evidence type="ECO:0000256" key="1">
    <source>
        <dbReference type="SAM" id="MobiDB-lite"/>
    </source>
</evidence>
<reference evidence="2 3" key="1">
    <citation type="journal article" date="2015" name="Environ. Microbiol.">
        <title>Metagenome sequence of Elaphomyces granulatus from sporocarp tissue reveals Ascomycota ectomycorrhizal fingerprints of genome expansion and a Proteobacteria-rich microbiome.</title>
        <authorList>
            <person name="Quandt C.A."/>
            <person name="Kohler A."/>
            <person name="Hesse C.N."/>
            <person name="Sharpton T.J."/>
            <person name="Martin F."/>
            <person name="Spatafora J.W."/>
        </authorList>
    </citation>
    <scope>NUCLEOTIDE SEQUENCE [LARGE SCALE GENOMIC DNA]</scope>
    <source>
        <strain evidence="2 3">OSC145934</strain>
    </source>
</reference>
<dbReference type="EMBL" id="NPHW01005346">
    <property type="protein sequence ID" value="OXV06845.1"/>
    <property type="molecule type" value="Genomic_DNA"/>
</dbReference>
<protein>
    <submittedName>
        <fullName evidence="2">Uncharacterized protein</fullName>
    </submittedName>
</protein>
<comment type="caution">
    <text evidence="2">The sequence shown here is derived from an EMBL/GenBank/DDBJ whole genome shotgun (WGS) entry which is preliminary data.</text>
</comment>
<dbReference type="AlphaFoldDB" id="A0A232LRQ5"/>
<accession>A0A232LRQ5</accession>
<feature type="compositionally biased region" description="Polar residues" evidence="1">
    <location>
        <begin position="18"/>
        <end position="27"/>
    </location>
</feature>
<feature type="compositionally biased region" description="Acidic residues" evidence="1">
    <location>
        <begin position="28"/>
        <end position="39"/>
    </location>
</feature>
<gene>
    <name evidence="2" type="ORF">Egran_05388</name>
</gene>
<proteinExistence type="predicted"/>
<evidence type="ECO:0000313" key="3">
    <source>
        <dbReference type="Proteomes" id="UP000243515"/>
    </source>
</evidence>
<dbReference type="Proteomes" id="UP000243515">
    <property type="component" value="Unassembled WGS sequence"/>
</dbReference>